<dbReference type="Proteomes" id="UP001597295">
    <property type="component" value="Unassembled WGS sequence"/>
</dbReference>
<name>A0ABW5DN02_9PROT</name>
<comment type="caution">
    <text evidence="1">The sequence shown here is derived from an EMBL/GenBank/DDBJ whole genome shotgun (WGS) entry which is preliminary data.</text>
</comment>
<dbReference type="RefSeq" id="WP_379875029.1">
    <property type="nucleotide sequence ID" value="NZ_JBHUIP010000003.1"/>
</dbReference>
<reference evidence="2" key="1">
    <citation type="journal article" date="2019" name="Int. J. Syst. Evol. Microbiol.">
        <title>The Global Catalogue of Microorganisms (GCM) 10K type strain sequencing project: providing services to taxonomists for standard genome sequencing and annotation.</title>
        <authorList>
            <consortium name="The Broad Institute Genomics Platform"/>
            <consortium name="The Broad Institute Genome Sequencing Center for Infectious Disease"/>
            <person name="Wu L."/>
            <person name="Ma J."/>
        </authorList>
    </citation>
    <scope>NUCLEOTIDE SEQUENCE [LARGE SCALE GENOMIC DNA]</scope>
    <source>
        <strain evidence="2">CGMCC 1.19062</strain>
    </source>
</reference>
<evidence type="ECO:0000313" key="2">
    <source>
        <dbReference type="Proteomes" id="UP001597295"/>
    </source>
</evidence>
<keyword evidence="2" id="KW-1185">Reference proteome</keyword>
<evidence type="ECO:0008006" key="3">
    <source>
        <dbReference type="Google" id="ProtNLM"/>
    </source>
</evidence>
<sequence length="135" mass="15963">MASIRDLQAQLIELESTSDNIRRNELALHLMDQKMPGLTDALVRLIQRPELQNYRGTLVYCLSHFNCRRHVDLLVELVITGNYEVAYHAMDALFPVQLSRVKAQRLLTTLELAQIKKELRDHQREFMEKLREWFE</sequence>
<accession>A0ABW5DN02</accession>
<gene>
    <name evidence="1" type="ORF">ACFSM5_04395</name>
</gene>
<organism evidence="1 2">
    <name type="scientific">Lacibacterium aquatile</name>
    <dbReference type="NCBI Taxonomy" id="1168082"/>
    <lineage>
        <taxon>Bacteria</taxon>
        <taxon>Pseudomonadati</taxon>
        <taxon>Pseudomonadota</taxon>
        <taxon>Alphaproteobacteria</taxon>
        <taxon>Rhodospirillales</taxon>
        <taxon>Rhodospirillaceae</taxon>
    </lineage>
</organism>
<evidence type="ECO:0000313" key="1">
    <source>
        <dbReference type="EMBL" id="MFD2262115.1"/>
    </source>
</evidence>
<protein>
    <recommendedName>
        <fullName evidence="3">HEAT repeat domain-containing protein</fullName>
    </recommendedName>
</protein>
<dbReference type="EMBL" id="JBHUIP010000003">
    <property type="protein sequence ID" value="MFD2262115.1"/>
    <property type="molecule type" value="Genomic_DNA"/>
</dbReference>
<proteinExistence type="predicted"/>